<dbReference type="Proteomes" id="UP000199118">
    <property type="component" value="Unassembled WGS sequence"/>
</dbReference>
<dbReference type="CDD" id="cd00586">
    <property type="entry name" value="4HBT"/>
    <property type="match status" value="1"/>
</dbReference>
<dbReference type="Gene3D" id="3.10.129.10">
    <property type="entry name" value="Hotdog Thioesterase"/>
    <property type="match status" value="1"/>
</dbReference>
<dbReference type="STRING" id="356660.SAMN05444336_102389"/>
<dbReference type="PANTHER" id="PTHR12475">
    <property type="match status" value="1"/>
</dbReference>
<reference evidence="1 2" key="1">
    <citation type="submission" date="2016-10" db="EMBL/GenBank/DDBJ databases">
        <authorList>
            <person name="de Groot N.N."/>
        </authorList>
    </citation>
    <scope>NUCLEOTIDE SEQUENCE [LARGE SCALE GENOMIC DNA]</scope>
    <source>
        <strain evidence="1 2">DSM 17890</strain>
    </source>
</reference>
<dbReference type="SUPFAM" id="SSF54637">
    <property type="entry name" value="Thioesterase/thiol ester dehydrase-isomerase"/>
    <property type="match status" value="1"/>
</dbReference>
<accession>A0A1H2WIY4</accession>
<keyword evidence="2" id="KW-1185">Reference proteome</keyword>
<evidence type="ECO:0000313" key="2">
    <source>
        <dbReference type="Proteomes" id="UP000199118"/>
    </source>
</evidence>
<dbReference type="InterPro" id="IPR029069">
    <property type="entry name" value="HotDog_dom_sf"/>
</dbReference>
<dbReference type="Pfam" id="PF13279">
    <property type="entry name" value="4HBT_2"/>
    <property type="match status" value="1"/>
</dbReference>
<proteinExistence type="predicted"/>
<dbReference type="RefSeq" id="WP_176954675.1">
    <property type="nucleotide sequence ID" value="NZ_FNMZ01000002.1"/>
</dbReference>
<name>A0A1H2WIY4_9RHOB</name>
<dbReference type="EMBL" id="FNMZ01000002">
    <property type="protein sequence ID" value="SDW80214.1"/>
    <property type="molecule type" value="Genomic_DNA"/>
</dbReference>
<evidence type="ECO:0000313" key="1">
    <source>
        <dbReference type="EMBL" id="SDW80214.1"/>
    </source>
</evidence>
<protein>
    <submittedName>
        <fullName evidence="1">Acyl-CoA thioesterase FadM</fullName>
    </submittedName>
</protein>
<dbReference type="InterPro" id="IPR051490">
    <property type="entry name" value="THEM6_lcsJ_thioesterase"/>
</dbReference>
<dbReference type="AlphaFoldDB" id="A0A1H2WIY4"/>
<gene>
    <name evidence="1" type="ORF">SAMN05444336_102389</name>
</gene>
<sequence length="177" mass="20182">MYPIFRVRREIRKALRAPRLAPGEVHVARTRCWPTDIDHLWELNNGRSLTLMDMGRMACIRQTRMVEDLARRGARIAIAGSCVQYRRRVKLWEALEIRSKIIGSDARFIYMEQVLLASGAFAHHAVFRVACVGPSGMLPIAEALRDFDHPGWFAPLPAWIAEWSAAEAKRSRPDFAA</sequence>
<organism evidence="1 2">
    <name type="scientific">Albimonas donghaensis</name>
    <dbReference type="NCBI Taxonomy" id="356660"/>
    <lineage>
        <taxon>Bacteria</taxon>
        <taxon>Pseudomonadati</taxon>
        <taxon>Pseudomonadota</taxon>
        <taxon>Alphaproteobacteria</taxon>
        <taxon>Rhodobacterales</taxon>
        <taxon>Paracoccaceae</taxon>
        <taxon>Albimonas</taxon>
    </lineage>
</organism>
<dbReference type="PANTHER" id="PTHR12475:SF4">
    <property type="entry name" value="PROTEIN THEM6"/>
    <property type="match status" value="1"/>
</dbReference>